<dbReference type="EC" id="6.1.1.20" evidence="2"/>
<dbReference type="SUPFAM" id="SSF46955">
    <property type="entry name" value="Putative DNA-binding domain"/>
    <property type="match status" value="2"/>
</dbReference>
<evidence type="ECO:0000313" key="12">
    <source>
        <dbReference type="EMBL" id="KKS97057.1"/>
    </source>
</evidence>
<dbReference type="GO" id="GO:0005524">
    <property type="term" value="F:ATP binding"/>
    <property type="evidence" value="ECO:0007669"/>
    <property type="project" value="UniProtKB-KW"/>
</dbReference>
<keyword evidence="9" id="KW-0030">Aminoacyl-tRNA synthetase</keyword>
<dbReference type="Gene3D" id="3.30.70.380">
    <property type="entry name" value="Ferrodoxin-fold anticodon-binding domain"/>
    <property type="match status" value="1"/>
</dbReference>
<dbReference type="InterPro" id="IPR005121">
    <property type="entry name" value="Fdx_antiC-bd"/>
</dbReference>
<dbReference type="InterPro" id="IPR045060">
    <property type="entry name" value="Phe-tRNA-ligase_IIc_bsu"/>
</dbReference>
<feature type="domain" description="FDX-ACB" evidence="10">
    <location>
        <begin position="544"/>
        <end position="628"/>
    </location>
</feature>
<dbReference type="GO" id="GO:0003723">
    <property type="term" value="F:RNA binding"/>
    <property type="evidence" value="ECO:0007669"/>
    <property type="project" value="InterPro"/>
</dbReference>
<dbReference type="Pfam" id="PF03484">
    <property type="entry name" value="B5"/>
    <property type="match status" value="1"/>
</dbReference>
<dbReference type="Gene3D" id="3.30.56.10">
    <property type="match status" value="2"/>
</dbReference>
<dbReference type="Pfam" id="PF03147">
    <property type="entry name" value="FDX-ACB"/>
    <property type="match status" value="1"/>
</dbReference>
<dbReference type="Proteomes" id="UP000034090">
    <property type="component" value="Unassembled WGS sequence"/>
</dbReference>
<keyword evidence="3 12" id="KW-0436">Ligase</keyword>
<dbReference type="InterPro" id="IPR020825">
    <property type="entry name" value="Phe-tRNA_synthase-like_B3/B4"/>
</dbReference>
<dbReference type="InterPro" id="IPR005146">
    <property type="entry name" value="B3/B4_tRNA-bd"/>
</dbReference>
<keyword evidence="7" id="KW-0460">Magnesium</keyword>
<reference evidence="12 13" key="1">
    <citation type="journal article" date="2015" name="Nature">
        <title>rRNA introns, odd ribosomes, and small enigmatic genomes across a large radiation of phyla.</title>
        <authorList>
            <person name="Brown C.T."/>
            <person name="Hug L.A."/>
            <person name="Thomas B.C."/>
            <person name="Sharon I."/>
            <person name="Castelle C.J."/>
            <person name="Singh A."/>
            <person name="Wilkins M.J."/>
            <person name="Williams K.H."/>
            <person name="Banfield J.F."/>
        </authorList>
    </citation>
    <scope>NUCLEOTIDE SEQUENCE [LARGE SCALE GENOMIC DNA]</scope>
</reference>
<dbReference type="InterPro" id="IPR036690">
    <property type="entry name" value="Fdx_antiC-bd_sf"/>
</dbReference>
<evidence type="ECO:0000256" key="1">
    <source>
        <dbReference type="ARBA" id="ARBA00001946"/>
    </source>
</evidence>
<evidence type="ECO:0000259" key="11">
    <source>
        <dbReference type="PROSITE" id="PS51483"/>
    </source>
</evidence>
<dbReference type="Gene3D" id="3.50.40.10">
    <property type="entry name" value="Phenylalanyl-trna Synthetase, Chain B, domain 3"/>
    <property type="match status" value="1"/>
</dbReference>
<dbReference type="Pfam" id="PF03483">
    <property type="entry name" value="B3_4"/>
    <property type="match status" value="1"/>
</dbReference>
<keyword evidence="5" id="KW-0547">Nucleotide-binding</keyword>
<dbReference type="SMART" id="SM00896">
    <property type="entry name" value="FDX-ACB"/>
    <property type="match status" value="1"/>
</dbReference>
<evidence type="ECO:0000256" key="9">
    <source>
        <dbReference type="ARBA" id="ARBA00023146"/>
    </source>
</evidence>
<accession>A0A0G1DHJ0</accession>
<evidence type="ECO:0000256" key="5">
    <source>
        <dbReference type="ARBA" id="ARBA00022741"/>
    </source>
</evidence>
<dbReference type="PROSITE" id="PS51447">
    <property type="entry name" value="FDX_ACB"/>
    <property type="match status" value="1"/>
</dbReference>
<keyword evidence="8" id="KW-0648">Protein biosynthesis</keyword>
<evidence type="ECO:0000256" key="4">
    <source>
        <dbReference type="ARBA" id="ARBA00022723"/>
    </source>
</evidence>
<dbReference type="PROSITE" id="PS51483">
    <property type="entry name" value="B5"/>
    <property type="match status" value="1"/>
</dbReference>
<dbReference type="SMART" id="SM00873">
    <property type="entry name" value="B3_4"/>
    <property type="match status" value="1"/>
</dbReference>
<dbReference type="SMART" id="SM00874">
    <property type="entry name" value="B5"/>
    <property type="match status" value="1"/>
</dbReference>
<gene>
    <name evidence="12" type="ORF">UV74_C0013G0179</name>
</gene>
<dbReference type="GO" id="GO:0000287">
    <property type="term" value="F:magnesium ion binding"/>
    <property type="evidence" value="ECO:0007669"/>
    <property type="project" value="InterPro"/>
</dbReference>
<name>A0A0G1DHJ0_9BACT</name>
<feature type="domain" description="B5" evidence="11">
    <location>
        <begin position="298"/>
        <end position="374"/>
    </location>
</feature>
<dbReference type="PANTHER" id="PTHR10947:SF0">
    <property type="entry name" value="PHENYLALANINE--TRNA LIGASE BETA SUBUNIT"/>
    <property type="match status" value="1"/>
</dbReference>
<evidence type="ECO:0000256" key="6">
    <source>
        <dbReference type="ARBA" id="ARBA00022840"/>
    </source>
</evidence>
<evidence type="ECO:0000256" key="3">
    <source>
        <dbReference type="ARBA" id="ARBA00022598"/>
    </source>
</evidence>
<dbReference type="PATRIC" id="fig|1618578.3.peg.526"/>
<sequence>MNIQILDSWLRDYLNTKANSQKIAKYISLCGPTFDRVRPIKIGGKRDWVYDIEITSNRVDAMSVYGIAREASVILPQFRINANLQKIKISIPPKPKKSLPFKVIANKKLVYRTTAVIVGDIKNWESPDWVKDRLNAAGVRSLNSVVDITNYVMIELGQPMHVFDYNKIRNATIIIRESRRGEKITSFDDKTYSLPGGDIIFKSTDNKIIDLPGIIGTKNSVVDKNTKRFIFFVDNNNAAKIRKTSMSLGIRTVAATLNEKNVDPELGMTAILRALYLVKKICQGQILSKIYDNYPDPIKSKTVQTTHEFISNRLGIEISKIQTTKILDSLGFKPSWSGENLSVTVPSFRNFDVAIPEDIVEEIARIYGYHNLPSILLSGELPENYSGSFKFEEKIKNLLVNYGGIEVYTSSLVSKEKIKGKALKLKNPLGSDSEYLRNSLKHSLIDAAKQNKGEVKPFHLFEIANVYLPLKKGLPEEKMILAGIFVNFSFRKAKGIIESAISDLGIKSTKLVKIRKMSNNNYYYEVEVNALRKLSGINSYVPLAKYPAQVEDISFVLPDKTESGDVYEKIKSVDSNVRKVELAKIYNNSYTFRIWYQSPIKTLNNQEVEKIRNKVTKAVESTFGAKVK</sequence>
<evidence type="ECO:0000256" key="2">
    <source>
        <dbReference type="ARBA" id="ARBA00012814"/>
    </source>
</evidence>
<dbReference type="GO" id="GO:0009328">
    <property type="term" value="C:phenylalanine-tRNA ligase complex"/>
    <property type="evidence" value="ECO:0007669"/>
    <property type="project" value="TreeGrafter"/>
</dbReference>
<evidence type="ECO:0000256" key="7">
    <source>
        <dbReference type="ARBA" id="ARBA00022842"/>
    </source>
</evidence>
<dbReference type="Pfam" id="PF17759">
    <property type="entry name" value="tRNA_synthFbeta"/>
    <property type="match status" value="1"/>
</dbReference>
<proteinExistence type="predicted"/>
<dbReference type="SUPFAM" id="SSF54991">
    <property type="entry name" value="Anticodon-binding domain of PheRS"/>
    <property type="match status" value="1"/>
</dbReference>
<dbReference type="STRING" id="1618578.UV74_C0013G0179"/>
<dbReference type="InterPro" id="IPR041616">
    <property type="entry name" value="PheRS_beta_core"/>
</dbReference>
<comment type="caution">
    <text evidence="12">The sequence shown here is derived from an EMBL/GenBank/DDBJ whole genome shotgun (WGS) entry which is preliminary data.</text>
</comment>
<comment type="cofactor">
    <cofactor evidence="1">
        <name>Mg(2+)</name>
        <dbReference type="ChEBI" id="CHEBI:18420"/>
    </cofactor>
</comment>
<organism evidence="12 13">
    <name type="scientific">Candidatus Woesebacteria bacterium GW2011_GWB1_43_14</name>
    <dbReference type="NCBI Taxonomy" id="1618578"/>
    <lineage>
        <taxon>Bacteria</taxon>
        <taxon>Candidatus Woeseibacteriota</taxon>
    </lineage>
</organism>
<evidence type="ECO:0000313" key="13">
    <source>
        <dbReference type="Proteomes" id="UP000034090"/>
    </source>
</evidence>
<keyword evidence="4" id="KW-0479">Metal-binding</keyword>
<dbReference type="GO" id="GO:0004826">
    <property type="term" value="F:phenylalanine-tRNA ligase activity"/>
    <property type="evidence" value="ECO:0007669"/>
    <property type="project" value="UniProtKB-EC"/>
</dbReference>
<evidence type="ECO:0000259" key="10">
    <source>
        <dbReference type="PROSITE" id="PS51447"/>
    </source>
</evidence>
<dbReference type="InterPro" id="IPR009061">
    <property type="entry name" value="DNA-bd_dom_put_sf"/>
</dbReference>
<dbReference type="GO" id="GO:0006432">
    <property type="term" value="P:phenylalanyl-tRNA aminoacylation"/>
    <property type="evidence" value="ECO:0007669"/>
    <property type="project" value="InterPro"/>
</dbReference>
<protein>
    <recommendedName>
        <fullName evidence="2">phenylalanine--tRNA ligase</fullName>
        <ecNumber evidence="2">6.1.1.20</ecNumber>
    </recommendedName>
</protein>
<dbReference type="Gene3D" id="3.30.930.10">
    <property type="entry name" value="Bira Bifunctional Protein, Domain 2"/>
    <property type="match status" value="1"/>
</dbReference>
<evidence type="ECO:0000256" key="8">
    <source>
        <dbReference type="ARBA" id="ARBA00022917"/>
    </source>
</evidence>
<dbReference type="PANTHER" id="PTHR10947">
    <property type="entry name" value="PHENYLALANYL-TRNA SYNTHETASE BETA CHAIN AND LEUCINE-RICH REPEAT-CONTAINING PROTEIN 47"/>
    <property type="match status" value="1"/>
</dbReference>
<dbReference type="SUPFAM" id="SSF55681">
    <property type="entry name" value="Class II aaRS and biotin synthetases"/>
    <property type="match status" value="1"/>
</dbReference>
<dbReference type="AlphaFoldDB" id="A0A0G1DHJ0"/>
<dbReference type="EMBL" id="LCFQ01000013">
    <property type="protein sequence ID" value="KKS97057.1"/>
    <property type="molecule type" value="Genomic_DNA"/>
</dbReference>
<keyword evidence="6" id="KW-0067">ATP-binding</keyword>
<dbReference type="SUPFAM" id="SSF56037">
    <property type="entry name" value="PheT/TilS domain"/>
    <property type="match status" value="1"/>
</dbReference>
<dbReference type="InterPro" id="IPR045864">
    <property type="entry name" value="aa-tRNA-synth_II/BPL/LPL"/>
</dbReference>
<dbReference type="InterPro" id="IPR005147">
    <property type="entry name" value="tRNA_synthase_B5-dom"/>
</dbReference>